<reference evidence="3" key="1">
    <citation type="submission" date="2010-07" db="EMBL/GenBank/DDBJ databases">
        <title>The genome sequence of Gaeumannomyces graminis var. tritici strain R3-111a-1.</title>
        <authorList>
            <consortium name="The Broad Institute Genome Sequencing Platform"/>
            <person name="Ma L.-J."/>
            <person name="Dead R."/>
            <person name="Young S."/>
            <person name="Zeng Q."/>
            <person name="Koehrsen M."/>
            <person name="Alvarado L."/>
            <person name="Berlin A."/>
            <person name="Chapman S.B."/>
            <person name="Chen Z."/>
            <person name="Freedman E."/>
            <person name="Gellesch M."/>
            <person name="Goldberg J."/>
            <person name="Griggs A."/>
            <person name="Gujja S."/>
            <person name="Heilman E.R."/>
            <person name="Heiman D."/>
            <person name="Hepburn T."/>
            <person name="Howarth C."/>
            <person name="Jen D."/>
            <person name="Larson L."/>
            <person name="Mehta T."/>
            <person name="Neiman D."/>
            <person name="Pearson M."/>
            <person name="Roberts A."/>
            <person name="Saif S."/>
            <person name="Shea T."/>
            <person name="Shenoy N."/>
            <person name="Sisk P."/>
            <person name="Stolte C."/>
            <person name="Sykes S."/>
            <person name="Walk T."/>
            <person name="White J."/>
            <person name="Yandava C."/>
            <person name="Haas B."/>
            <person name="Nusbaum C."/>
            <person name="Birren B."/>
        </authorList>
    </citation>
    <scope>NUCLEOTIDE SEQUENCE [LARGE SCALE GENOMIC DNA]</scope>
    <source>
        <strain evidence="3">R3-111a-1</strain>
    </source>
</reference>
<dbReference type="AlphaFoldDB" id="J3PJL7"/>
<sequence>MVLGWRMAPMGLPPSDSGLDGTPAALKVPGNLVKLWARSMAGYMEPQFQPGFPSSSQASYSWTLPWSHTIRFRAELPPRMRPRGWVILRPPSSACSTEVRFQSNRPPQERPPNPGMLIVSSGSAGPASRSKIDALGRPWLRRVARAAPAVPPPTMIYVP</sequence>
<reference evidence="1" key="3">
    <citation type="submission" date="2010-09" db="EMBL/GenBank/DDBJ databases">
        <title>Annotation of Gaeumannomyces graminis var. tritici R3-111a-1.</title>
        <authorList>
            <consortium name="The Broad Institute Genome Sequencing Platform"/>
            <person name="Ma L.-J."/>
            <person name="Dead R."/>
            <person name="Young S.K."/>
            <person name="Zeng Q."/>
            <person name="Gargeya S."/>
            <person name="Fitzgerald M."/>
            <person name="Haas B."/>
            <person name="Abouelleil A."/>
            <person name="Alvarado L."/>
            <person name="Arachchi H.M."/>
            <person name="Berlin A."/>
            <person name="Brown A."/>
            <person name="Chapman S.B."/>
            <person name="Chen Z."/>
            <person name="Dunbar C."/>
            <person name="Freedman E."/>
            <person name="Gearin G."/>
            <person name="Gellesch M."/>
            <person name="Goldberg J."/>
            <person name="Griggs A."/>
            <person name="Gujja S."/>
            <person name="Heiman D."/>
            <person name="Howarth C."/>
            <person name="Larson L."/>
            <person name="Lui A."/>
            <person name="MacDonald P.J.P."/>
            <person name="Mehta T."/>
            <person name="Montmayeur A."/>
            <person name="Murphy C."/>
            <person name="Neiman D."/>
            <person name="Pearson M."/>
            <person name="Priest M."/>
            <person name="Roberts A."/>
            <person name="Saif S."/>
            <person name="Shea T."/>
            <person name="Shenoy N."/>
            <person name="Sisk P."/>
            <person name="Stolte C."/>
            <person name="Sykes S."/>
            <person name="Yandava C."/>
            <person name="Wortman J."/>
            <person name="Nusbaum C."/>
            <person name="Birren B."/>
        </authorList>
    </citation>
    <scope>NUCLEOTIDE SEQUENCE</scope>
    <source>
        <strain evidence="1">R3-111a-1</strain>
    </source>
</reference>
<reference evidence="2" key="4">
    <citation type="journal article" date="2015" name="G3 (Bethesda)">
        <title>Genome sequences of three phytopathogenic species of the Magnaporthaceae family of fungi.</title>
        <authorList>
            <person name="Okagaki L.H."/>
            <person name="Nunes C.C."/>
            <person name="Sailsbery J."/>
            <person name="Clay B."/>
            <person name="Brown D."/>
            <person name="John T."/>
            <person name="Oh Y."/>
            <person name="Young N."/>
            <person name="Fitzgerald M."/>
            <person name="Haas B.J."/>
            <person name="Zeng Q."/>
            <person name="Young S."/>
            <person name="Adiconis X."/>
            <person name="Fan L."/>
            <person name="Levin J.Z."/>
            <person name="Mitchell T.K."/>
            <person name="Okubara P.A."/>
            <person name="Farman M.L."/>
            <person name="Kohn L.M."/>
            <person name="Birren B."/>
            <person name="Ma L.-J."/>
            <person name="Dean R.A."/>
        </authorList>
    </citation>
    <scope>NUCLEOTIDE SEQUENCE</scope>
    <source>
        <strain evidence="2">R3-111a-1</strain>
    </source>
</reference>
<name>J3PJL7_GAET3</name>
<dbReference type="GeneID" id="20354162"/>
<dbReference type="VEuPathDB" id="FungiDB:GGTG_13704"/>
<reference evidence="2" key="5">
    <citation type="submission" date="2018-04" db="UniProtKB">
        <authorList>
            <consortium name="EnsemblFungi"/>
        </authorList>
    </citation>
    <scope>IDENTIFICATION</scope>
    <source>
        <strain evidence="2">R3-111a-1</strain>
    </source>
</reference>
<evidence type="ECO:0000313" key="2">
    <source>
        <dbReference type="EnsemblFungi" id="EJT68717"/>
    </source>
</evidence>
<organism evidence="1">
    <name type="scientific">Gaeumannomyces tritici (strain R3-111a-1)</name>
    <name type="common">Wheat and barley take-all root rot fungus</name>
    <name type="synonym">Gaeumannomyces graminis var. tritici</name>
    <dbReference type="NCBI Taxonomy" id="644352"/>
    <lineage>
        <taxon>Eukaryota</taxon>
        <taxon>Fungi</taxon>
        <taxon>Dikarya</taxon>
        <taxon>Ascomycota</taxon>
        <taxon>Pezizomycotina</taxon>
        <taxon>Sordariomycetes</taxon>
        <taxon>Sordariomycetidae</taxon>
        <taxon>Magnaporthales</taxon>
        <taxon>Magnaporthaceae</taxon>
        <taxon>Gaeumannomyces</taxon>
    </lineage>
</organism>
<dbReference type="RefSeq" id="XP_009229885.1">
    <property type="nucleotide sequence ID" value="XM_009231621.1"/>
</dbReference>
<proteinExistence type="predicted"/>
<dbReference type="Proteomes" id="UP000006039">
    <property type="component" value="Unassembled WGS sequence"/>
</dbReference>
<evidence type="ECO:0000313" key="3">
    <source>
        <dbReference type="Proteomes" id="UP000006039"/>
    </source>
</evidence>
<dbReference type="EMBL" id="GL385432">
    <property type="protein sequence ID" value="EJT68717.1"/>
    <property type="molecule type" value="Genomic_DNA"/>
</dbReference>
<dbReference type="HOGENOM" id="CLU_1660880_0_0_1"/>
<reference evidence="1" key="2">
    <citation type="submission" date="2010-07" db="EMBL/GenBank/DDBJ databases">
        <authorList>
            <consortium name="The Broad Institute Genome Sequencing Platform"/>
            <consortium name="Broad Institute Genome Sequencing Center for Infectious Disease"/>
            <person name="Ma L.-J."/>
            <person name="Dead R."/>
            <person name="Young S."/>
            <person name="Zeng Q."/>
            <person name="Koehrsen M."/>
            <person name="Alvarado L."/>
            <person name="Berlin A."/>
            <person name="Chapman S.B."/>
            <person name="Chen Z."/>
            <person name="Freedman E."/>
            <person name="Gellesch M."/>
            <person name="Goldberg J."/>
            <person name="Griggs A."/>
            <person name="Gujja S."/>
            <person name="Heilman E.R."/>
            <person name="Heiman D."/>
            <person name="Hepburn T."/>
            <person name="Howarth C."/>
            <person name="Jen D."/>
            <person name="Larson L."/>
            <person name="Mehta T."/>
            <person name="Neiman D."/>
            <person name="Pearson M."/>
            <person name="Roberts A."/>
            <person name="Saif S."/>
            <person name="Shea T."/>
            <person name="Shenoy N."/>
            <person name="Sisk P."/>
            <person name="Stolte C."/>
            <person name="Sykes S."/>
            <person name="Walk T."/>
            <person name="White J."/>
            <person name="Yandava C."/>
            <person name="Haas B."/>
            <person name="Nusbaum C."/>
            <person name="Birren B."/>
        </authorList>
    </citation>
    <scope>NUCLEOTIDE SEQUENCE</scope>
    <source>
        <strain evidence="1">R3-111a-1</strain>
    </source>
</reference>
<accession>J3PJL7</accession>
<evidence type="ECO:0000313" key="1">
    <source>
        <dbReference type="EMBL" id="EJT68717.1"/>
    </source>
</evidence>
<protein>
    <submittedName>
        <fullName evidence="1 2">Uncharacterized protein</fullName>
    </submittedName>
</protein>
<dbReference type="EnsemblFungi" id="EJT68717">
    <property type="protein sequence ID" value="EJT68717"/>
    <property type="gene ID" value="GGTG_13704"/>
</dbReference>
<keyword evidence="3" id="KW-1185">Reference proteome</keyword>
<gene>
    <name evidence="2" type="primary">20354162</name>
    <name evidence="1" type="ORF">GGTG_13704</name>
</gene>